<organism evidence="8 9">
    <name type="scientific">Eremothecium sinecaudum</name>
    <dbReference type="NCBI Taxonomy" id="45286"/>
    <lineage>
        <taxon>Eukaryota</taxon>
        <taxon>Fungi</taxon>
        <taxon>Dikarya</taxon>
        <taxon>Ascomycota</taxon>
        <taxon>Saccharomycotina</taxon>
        <taxon>Saccharomycetes</taxon>
        <taxon>Saccharomycetales</taxon>
        <taxon>Saccharomycetaceae</taxon>
        <taxon>Eremothecium</taxon>
    </lineage>
</organism>
<dbReference type="SUPFAM" id="SSF47954">
    <property type="entry name" value="Cyclin-like"/>
    <property type="match status" value="1"/>
</dbReference>
<dbReference type="CDD" id="cd20559">
    <property type="entry name" value="CYCLIN_ScCLN_like"/>
    <property type="match status" value="1"/>
</dbReference>
<protein>
    <submittedName>
        <fullName evidence="8">HDL201Wp</fullName>
    </submittedName>
</protein>
<evidence type="ECO:0000256" key="4">
    <source>
        <dbReference type="ARBA" id="ARBA00023306"/>
    </source>
</evidence>
<dbReference type="PROSITE" id="PS00292">
    <property type="entry name" value="CYCLINS"/>
    <property type="match status" value="1"/>
</dbReference>
<feature type="region of interest" description="Disordered" evidence="6">
    <location>
        <begin position="326"/>
        <end position="443"/>
    </location>
</feature>
<dbReference type="Proteomes" id="UP000243052">
    <property type="component" value="Chromosome iv"/>
</dbReference>
<dbReference type="InterPro" id="IPR048258">
    <property type="entry name" value="Cyclins_cyclin-box"/>
</dbReference>
<evidence type="ECO:0000259" key="7">
    <source>
        <dbReference type="SMART" id="SM00385"/>
    </source>
</evidence>
<evidence type="ECO:0000256" key="3">
    <source>
        <dbReference type="ARBA" id="ARBA00023127"/>
    </source>
</evidence>
<reference evidence="8 9" key="1">
    <citation type="submission" date="2016-01" db="EMBL/GenBank/DDBJ databases">
        <title>Genome sequence of the yeast Holleya sinecauda.</title>
        <authorList>
            <person name="Dietrich F.S."/>
        </authorList>
    </citation>
    <scope>NUCLEOTIDE SEQUENCE [LARGE SCALE GENOMIC DNA]</scope>
    <source>
        <strain evidence="8 9">ATCC 58844</strain>
    </source>
</reference>
<dbReference type="InterPro" id="IPR006671">
    <property type="entry name" value="Cyclin_N"/>
</dbReference>
<dbReference type="GO" id="GO:0051301">
    <property type="term" value="P:cell division"/>
    <property type="evidence" value="ECO:0007669"/>
    <property type="project" value="UniProtKB-KW"/>
</dbReference>
<keyword evidence="3 5" id="KW-0195">Cyclin</keyword>
<proteinExistence type="inferred from homology"/>
<dbReference type="Gene3D" id="1.10.472.10">
    <property type="entry name" value="Cyclin-like"/>
    <property type="match status" value="2"/>
</dbReference>
<evidence type="ECO:0000256" key="6">
    <source>
        <dbReference type="SAM" id="MobiDB-lite"/>
    </source>
</evidence>
<dbReference type="InterPro" id="IPR013763">
    <property type="entry name" value="Cyclin-like_dom"/>
</dbReference>
<name>A0A0X8HSE7_9SACH</name>
<dbReference type="InterPro" id="IPR036915">
    <property type="entry name" value="Cyclin-like_sf"/>
</dbReference>
<sequence>MDSNYTSSEKLSVAQLASVRRSVWNEKASHPRLLKMEMAAHRSTCQEYNINILKHLINLENQTRPSWESFKSQPEMTLQMRTLIFDFIMCCHTRLELSPSTLFLCYNIIDRYRSKVVVGSSTCQLLGLTALWLASKFADKKPRIPSLQSLCCHQYTKQQFKEMELHILKSLDWSACSAPTHDSFVDILLNTKLGKLDFENLDLNDLKYGATILCELSCFDPHLNYNYNSSAIALASVTIITCALKLQTYGKFQSYKTCTDDPNLVAICNKLMMQLQFEESLPSSFNMKYATRAGSLQSNSIMHALFQYYKRLIAEQKRNFLEGATLLQPPPITSSSNPDVLGSKNRYPKYRGDSPSINSSPGHNNASPTRAHTAKNFVPLTPTTPNSLASSTKQAEDSSSSPYASTKSIATCVSSTKRPRPIFQSGISSIRPHTQFQPGHKKRNSSVMDIDFFEIDQVSVKRLH</sequence>
<comment type="similarity">
    <text evidence="1 5">Belongs to the cyclin family.</text>
</comment>
<dbReference type="OrthoDB" id="5590282at2759"/>
<gene>
    <name evidence="8" type="ORF">AW171_hschr42438</name>
</gene>
<dbReference type="InterPro" id="IPR039361">
    <property type="entry name" value="Cyclin"/>
</dbReference>
<dbReference type="Pfam" id="PF00134">
    <property type="entry name" value="Cyclin_N"/>
    <property type="match status" value="1"/>
</dbReference>
<dbReference type="PANTHER" id="PTHR10177">
    <property type="entry name" value="CYCLINS"/>
    <property type="match status" value="1"/>
</dbReference>
<feature type="compositionally biased region" description="Polar residues" evidence="6">
    <location>
        <begin position="425"/>
        <end position="437"/>
    </location>
</feature>
<evidence type="ECO:0000256" key="1">
    <source>
        <dbReference type="ARBA" id="ARBA00008742"/>
    </source>
</evidence>
<dbReference type="GO" id="GO:0044772">
    <property type="term" value="P:mitotic cell cycle phase transition"/>
    <property type="evidence" value="ECO:0007669"/>
    <property type="project" value="UniProtKB-ARBA"/>
</dbReference>
<dbReference type="GO" id="GO:0016538">
    <property type="term" value="F:cyclin-dependent protein serine/threonine kinase regulator activity"/>
    <property type="evidence" value="ECO:0007669"/>
    <property type="project" value="UniProtKB-ARBA"/>
</dbReference>
<dbReference type="RefSeq" id="XP_017987539.1">
    <property type="nucleotide sequence ID" value="XM_018131883.1"/>
</dbReference>
<evidence type="ECO:0000256" key="2">
    <source>
        <dbReference type="ARBA" id="ARBA00022618"/>
    </source>
</evidence>
<feature type="compositionally biased region" description="Polar residues" evidence="6">
    <location>
        <begin position="381"/>
        <end position="416"/>
    </location>
</feature>
<keyword evidence="9" id="KW-1185">Reference proteome</keyword>
<keyword evidence="2" id="KW-0132">Cell division</keyword>
<dbReference type="SMART" id="SM00385">
    <property type="entry name" value="CYCLIN"/>
    <property type="match status" value="1"/>
</dbReference>
<evidence type="ECO:0000256" key="5">
    <source>
        <dbReference type="RuleBase" id="RU000383"/>
    </source>
</evidence>
<dbReference type="AlphaFoldDB" id="A0A0X8HSE7"/>
<feature type="domain" description="Cyclin-like" evidence="7">
    <location>
        <begin position="86"/>
        <end position="169"/>
    </location>
</feature>
<evidence type="ECO:0000313" key="8">
    <source>
        <dbReference type="EMBL" id="AMD20543.1"/>
    </source>
</evidence>
<accession>A0A0X8HSE7</accession>
<feature type="compositionally biased region" description="Polar residues" evidence="6">
    <location>
        <begin position="355"/>
        <end position="370"/>
    </location>
</feature>
<dbReference type="STRING" id="45286.A0A0X8HSE7"/>
<dbReference type="EMBL" id="CP014244">
    <property type="protein sequence ID" value="AMD20543.1"/>
    <property type="molecule type" value="Genomic_DNA"/>
</dbReference>
<dbReference type="GO" id="GO:0051726">
    <property type="term" value="P:regulation of cell cycle"/>
    <property type="evidence" value="ECO:0007669"/>
    <property type="project" value="UniProtKB-ARBA"/>
</dbReference>
<dbReference type="GO" id="GO:0044843">
    <property type="term" value="P:cell cycle G1/S phase transition"/>
    <property type="evidence" value="ECO:0007669"/>
    <property type="project" value="UniProtKB-ARBA"/>
</dbReference>
<dbReference type="GeneID" id="28723791"/>
<evidence type="ECO:0000313" key="9">
    <source>
        <dbReference type="Proteomes" id="UP000243052"/>
    </source>
</evidence>
<keyword evidence="4" id="KW-0131">Cell cycle</keyword>
<dbReference type="FunFam" id="1.10.472.10:FF:000010">
    <property type="entry name" value="G1/S-specific cyclin Cln1"/>
    <property type="match status" value="1"/>
</dbReference>